<keyword evidence="2" id="KW-0328">Glycosyltransferase</keyword>
<dbReference type="PANTHER" id="PTHR48043">
    <property type="entry name" value="EG:EG0003.4 PROTEIN-RELATED"/>
    <property type="match status" value="1"/>
</dbReference>
<dbReference type="PANTHER" id="PTHR48043:SF159">
    <property type="entry name" value="EG:EG0003.4 PROTEIN-RELATED"/>
    <property type="match status" value="1"/>
</dbReference>
<gene>
    <name evidence="4" type="primary">106095314</name>
</gene>
<evidence type="ECO:0000256" key="2">
    <source>
        <dbReference type="ARBA" id="ARBA00022676"/>
    </source>
</evidence>
<evidence type="ECO:0008006" key="6">
    <source>
        <dbReference type="Google" id="ProtNLM"/>
    </source>
</evidence>
<dbReference type="KEGG" id="scac:106095314"/>
<reference evidence="4" key="1">
    <citation type="submission" date="2020-05" db="UniProtKB">
        <authorList>
            <consortium name="EnsemblMetazoa"/>
        </authorList>
    </citation>
    <scope>IDENTIFICATION</scope>
    <source>
        <strain evidence="4">USDA</strain>
    </source>
</reference>
<dbReference type="InterPro" id="IPR050271">
    <property type="entry name" value="UDP-glycosyltransferase"/>
</dbReference>
<evidence type="ECO:0000313" key="4">
    <source>
        <dbReference type="EnsemblMetazoa" id="SCAU013010-PA"/>
    </source>
</evidence>
<evidence type="ECO:0000256" key="3">
    <source>
        <dbReference type="ARBA" id="ARBA00022679"/>
    </source>
</evidence>
<protein>
    <recommendedName>
        <fullName evidence="6">Glucuronosyltransferase</fullName>
    </recommendedName>
</protein>
<evidence type="ECO:0000256" key="1">
    <source>
        <dbReference type="ARBA" id="ARBA00009995"/>
    </source>
</evidence>
<sequence length="353" mass="40690">MRNEAFDLIFIDVIFSESLFGFAQHFKAPIVGLSTIGTTSRTDELVGNITPQSYASINRWYSQNINLWMRCLNVALYALERLHYYYEYIAVHKEIYERYFPNATASLDDVKNNFSLVLLNDHFVIGTPRPYVPNMVEVAGLHIPETPKPLAADINELLNSSKQGVIYVAIDKMLPDPVMQMILKQFQGLQHLVLWNSKTMPSQSLEIPSNVQFRTNISHHAILSHPLVHLLICHGGYHKVIESIYYGVPVLGIPNVRGNPEDYFDFIGKMSHGLTLRQAHFNNQTLHKALWELLFSEHYSREAKLKSLQFRDQQNTPLERATYWMEYVLRHKGAAHLRNLGQNLSTVEFYNLD</sequence>
<dbReference type="Gene3D" id="3.40.50.2000">
    <property type="entry name" value="Glycogen Phosphorylase B"/>
    <property type="match status" value="1"/>
</dbReference>
<dbReference type="EnsemblMetazoa" id="SCAU013010-RA">
    <property type="protein sequence ID" value="SCAU013010-PA"/>
    <property type="gene ID" value="SCAU013010"/>
</dbReference>
<dbReference type="Pfam" id="PF00201">
    <property type="entry name" value="UDPGT"/>
    <property type="match status" value="1"/>
</dbReference>
<dbReference type="SUPFAM" id="SSF53756">
    <property type="entry name" value="UDP-Glycosyltransferase/glycogen phosphorylase"/>
    <property type="match status" value="1"/>
</dbReference>
<keyword evidence="3" id="KW-0808">Transferase</keyword>
<evidence type="ECO:0000313" key="5">
    <source>
        <dbReference type="Proteomes" id="UP000095300"/>
    </source>
</evidence>
<dbReference type="GO" id="GO:0008194">
    <property type="term" value="F:UDP-glycosyltransferase activity"/>
    <property type="evidence" value="ECO:0007669"/>
    <property type="project" value="InterPro"/>
</dbReference>
<keyword evidence="5" id="KW-1185">Reference proteome</keyword>
<dbReference type="AlphaFoldDB" id="A0A1I8Q1H1"/>
<name>A0A1I8Q1H1_STOCA</name>
<dbReference type="OrthoDB" id="5835829at2759"/>
<comment type="similarity">
    <text evidence="1">Belongs to the UDP-glycosyltransferase family.</text>
</comment>
<organism evidence="4 5">
    <name type="scientific">Stomoxys calcitrans</name>
    <name type="common">Stable fly</name>
    <name type="synonym">Conops calcitrans</name>
    <dbReference type="NCBI Taxonomy" id="35570"/>
    <lineage>
        <taxon>Eukaryota</taxon>
        <taxon>Metazoa</taxon>
        <taxon>Ecdysozoa</taxon>
        <taxon>Arthropoda</taxon>
        <taxon>Hexapoda</taxon>
        <taxon>Insecta</taxon>
        <taxon>Pterygota</taxon>
        <taxon>Neoptera</taxon>
        <taxon>Endopterygota</taxon>
        <taxon>Diptera</taxon>
        <taxon>Brachycera</taxon>
        <taxon>Muscomorpha</taxon>
        <taxon>Muscoidea</taxon>
        <taxon>Muscidae</taxon>
        <taxon>Stomoxys</taxon>
    </lineage>
</organism>
<dbReference type="VEuPathDB" id="VectorBase:SCAU013010"/>
<accession>A0A1I8Q1H1</accession>
<dbReference type="InterPro" id="IPR002213">
    <property type="entry name" value="UDP_glucos_trans"/>
</dbReference>
<dbReference type="Proteomes" id="UP000095300">
    <property type="component" value="Unassembled WGS sequence"/>
</dbReference>
<proteinExistence type="inferred from homology"/>